<dbReference type="PANTHER" id="PTHR32089:SF112">
    <property type="entry name" value="LYSOZYME-LIKE PROTEIN-RELATED"/>
    <property type="match status" value="1"/>
</dbReference>
<dbReference type="GO" id="GO:0016020">
    <property type="term" value="C:membrane"/>
    <property type="evidence" value="ECO:0007669"/>
    <property type="project" value="UniProtKB-SubCell"/>
</dbReference>
<sequence length="437" mass="48575">MFNSRLKNELTQMQEELHHLRQTRNRLDDEMLYCRLSRTGNLEYVNSVFCEELGYAQDGVLNKDFFSFIPDVAKTTPHYDKFKSAFERQSHYVGVVNITKADGTEGWLRTIMQPVQNLSGDLLHFTLHSSDLTRTISQSKEHENLVDALQRSTAVIEFEPDGTIITANTPFLRATGYRLEDIRGKHHKIFCEASLADSDEYRQFWQYLNKGQFHSGRFKRIDSSGRELWLEASYNPVMDPHGRLYKVVKFASVVTEQVEREQAISAAAEIAFSTSKQTDKTATEGSEVIKELVSVMNSLADKMVKASEGIVELDEQSQQIATIINSISGIAEQTNLLALNAAIEAARAGDQGRGFAVVADEVRQLASRTTAATEEIVSVVQRNQSLTSDAVARVNAGKEQAERGAALADDAGNVIVEIQSGAKEVVDAVGQFSQSLN</sequence>
<keyword evidence="2 4" id="KW-0807">Transducer</keyword>
<dbReference type="AlphaFoldDB" id="A0A5B7YHJ7"/>
<feature type="domain" description="PAC" evidence="7">
    <location>
        <begin position="214"/>
        <end position="266"/>
    </location>
</feature>
<keyword evidence="9" id="KW-1185">Reference proteome</keyword>
<dbReference type="InterPro" id="IPR004090">
    <property type="entry name" value="Chemotax_Me-accpt_rcpt"/>
</dbReference>
<dbReference type="Pfam" id="PF08447">
    <property type="entry name" value="PAS_3"/>
    <property type="match status" value="1"/>
</dbReference>
<dbReference type="Pfam" id="PF13426">
    <property type="entry name" value="PAS_9"/>
    <property type="match status" value="1"/>
</dbReference>
<dbReference type="SMART" id="SM00086">
    <property type="entry name" value="PAC"/>
    <property type="match status" value="2"/>
</dbReference>
<dbReference type="SMART" id="SM00283">
    <property type="entry name" value="MA"/>
    <property type="match status" value="1"/>
</dbReference>
<accession>A0A5B7YHJ7</accession>
<name>A0A5B7YHJ7_9ALTE</name>
<dbReference type="CDD" id="cd11386">
    <property type="entry name" value="MCP_signal"/>
    <property type="match status" value="1"/>
</dbReference>
<dbReference type="KEGG" id="salk:FBQ74_16035"/>
<organism evidence="8 9">
    <name type="scientific">Salinimonas iocasae</name>
    <dbReference type="NCBI Taxonomy" id="2572577"/>
    <lineage>
        <taxon>Bacteria</taxon>
        <taxon>Pseudomonadati</taxon>
        <taxon>Pseudomonadota</taxon>
        <taxon>Gammaproteobacteria</taxon>
        <taxon>Alteromonadales</taxon>
        <taxon>Alteromonadaceae</taxon>
        <taxon>Alteromonas/Salinimonas group</taxon>
        <taxon>Salinimonas</taxon>
    </lineage>
</organism>
<dbReference type="InterPro" id="IPR000014">
    <property type="entry name" value="PAS"/>
</dbReference>
<dbReference type="PROSITE" id="PS50111">
    <property type="entry name" value="CHEMOTAXIS_TRANSDUC_2"/>
    <property type="match status" value="1"/>
</dbReference>
<dbReference type="InterPro" id="IPR035965">
    <property type="entry name" value="PAS-like_dom_sf"/>
</dbReference>
<dbReference type="InterPro" id="IPR001610">
    <property type="entry name" value="PAC"/>
</dbReference>
<feature type="coiled-coil region" evidence="5">
    <location>
        <begin position="3"/>
        <end position="30"/>
    </location>
</feature>
<evidence type="ECO:0000256" key="1">
    <source>
        <dbReference type="ARBA" id="ARBA00004370"/>
    </source>
</evidence>
<dbReference type="Gene3D" id="1.10.287.950">
    <property type="entry name" value="Methyl-accepting chemotaxis protein"/>
    <property type="match status" value="1"/>
</dbReference>
<keyword evidence="5" id="KW-0175">Coiled coil</keyword>
<evidence type="ECO:0000256" key="2">
    <source>
        <dbReference type="ARBA" id="ARBA00023224"/>
    </source>
</evidence>
<dbReference type="CDD" id="cd00130">
    <property type="entry name" value="PAS"/>
    <property type="match status" value="2"/>
</dbReference>
<comment type="subcellular location">
    <subcellularLocation>
        <location evidence="1">Membrane</location>
    </subcellularLocation>
</comment>
<evidence type="ECO:0000313" key="9">
    <source>
        <dbReference type="Proteomes" id="UP000304912"/>
    </source>
</evidence>
<proteinExistence type="inferred from homology"/>
<evidence type="ECO:0000256" key="5">
    <source>
        <dbReference type="SAM" id="Coils"/>
    </source>
</evidence>
<evidence type="ECO:0000313" key="8">
    <source>
        <dbReference type="EMBL" id="QCZ94886.1"/>
    </source>
</evidence>
<feature type="domain" description="Methyl-accepting transducer" evidence="6">
    <location>
        <begin position="251"/>
        <end position="437"/>
    </location>
</feature>
<gene>
    <name evidence="8" type="ORF">FBQ74_16035</name>
</gene>
<protein>
    <submittedName>
        <fullName evidence="8">PAS domain S-box protein</fullName>
    </submittedName>
</protein>
<dbReference type="RefSeq" id="WP_139757618.1">
    <property type="nucleotide sequence ID" value="NZ_CP039852.1"/>
</dbReference>
<reference evidence="8 9" key="1">
    <citation type="submission" date="2019-04" db="EMBL/GenBank/DDBJ databases">
        <title>Salinimonas iocasae sp. nov., a halophilic bacterium isolated from the outer tube casing of tubeworms in Okinawa Trough.</title>
        <authorList>
            <person name="Zhang H."/>
            <person name="Wang H."/>
            <person name="Li C."/>
        </authorList>
    </citation>
    <scope>NUCLEOTIDE SEQUENCE [LARGE SCALE GENOMIC DNA]</scope>
    <source>
        <strain evidence="8 9">KX18D6</strain>
    </source>
</reference>
<dbReference type="InterPro" id="IPR000700">
    <property type="entry name" value="PAS-assoc_C"/>
</dbReference>
<comment type="similarity">
    <text evidence="3">Belongs to the methyl-accepting chemotaxis (MCP) protein family.</text>
</comment>
<evidence type="ECO:0000259" key="7">
    <source>
        <dbReference type="PROSITE" id="PS50113"/>
    </source>
</evidence>
<dbReference type="InterPro" id="IPR013655">
    <property type="entry name" value="PAS_fold_3"/>
</dbReference>
<evidence type="ECO:0000256" key="3">
    <source>
        <dbReference type="ARBA" id="ARBA00029447"/>
    </source>
</evidence>
<dbReference type="Pfam" id="PF00015">
    <property type="entry name" value="MCPsignal"/>
    <property type="match status" value="1"/>
</dbReference>
<dbReference type="Gene3D" id="3.30.450.20">
    <property type="entry name" value="PAS domain"/>
    <property type="match status" value="2"/>
</dbReference>
<dbReference type="GO" id="GO:0007165">
    <property type="term" value="P:signal transduction"/>
    <property type="evidence" value="ECO:0007669"/>
    <property type="project" value="UniProtKB-KW"/>
</dbReference>
<dbReference type="GO" id="GO:0006935">
    <property type="term" value="P:chemotaxis"/>
    <property type="evidence" value="ECO:0007669"/>
    <property type="project" value="InterPro"/>
</dbReference>
<dbReference type="SUPFAM" id="SSF55785">
    <property type="entry name" value="PYP-like sensor domain (PAS domain)"/>
    <property type="match status" value="2"/>
</dbReference>
<evidence type="ECO:0000256" key="4">
    <source>
        <dbReference type="PROSITE-ProRule" id="PRU00284"/>
    </source>
</evidence>
<dbReference type="SUPFAM" id="SSF58104">
    <property type="entry name" value="Methyl-accepting chemotaxis protein (MCP) signaling domain"/>
    <property type="match status" value="1"/>
</dbReference>
<dbReference type="PANTHER" id="PTHR32089">
    <property type="entry name" value="METHYL-ACCEPTING CHEMOTAXIS PROTEIN MCPB"/>
    <property type="match status" value="1"/>
</dbReference>
<dbReference type="GO" id="GO:0004888">
    <property type="term" value="F:transmembrane signaling receptor activity"/>
    <property type="evidence" value="ECO:0007669"/>
    <property type="project" value="InterPro"/>
</dbReference>
<dbReference type="InterPro" id="IPR004089">
    <property type="entry name" value="MCPsignal_dom"/>
</dbReference>
<dbReference type="OrthoDB" id="9765776at2"/>
<dbReference type="PRINTS" id="PR00260">
    <property type="entry name" value="CHEMTRNSDUCR"/>
</dbReference>
<dbReference type="PROSITE" id="PS50113">
    <property type="entry name" value="PAC"/>
    <property type="match status" value="1"/>
</dbReference>
<dbReference type="NCBIfam" id="TIGR00229">
    <property type="entry name" value="sensory_box"/>
    <property type="match status" value="2"/>
</dbReference>
<dbReference type="EMBL" id="CP039852">
    <property type="protein sequence ID" value="QCZ94886.1"/>
    <property type="molecule type" value="Genomic_DNA"/>
</dbReference>
<dbReference type="Proteomes" id="UP000304912">
    <property type="component" value="Chromosome"/>
</dbReference>
<evidence type="ECO:0000259" key="6">
    <source>
        <dbReference type="PROSITE" id="PS50111"/>
    </source>
</evidence>